<comment type="similarity">
    <text evidence="4">Belongs to the Thz kinase family.</text>
</comment>
<dbReference type="EC" id="2.7.1.50" evidence="4"/>
<dbReference type="Proteomes" id="UP000736583">
    <property type="component" value="Unassembled WGS sequence"/>
</dbReference>
<comment type="function">
    <text evidence="4">Catalyzes the phosphorylation of the hydroxyl group of 4-methyl-5-beta-hydroxyethylthiazole (THZ).</text>
</comment>
<organism evidence="5 6">
    <name type="scientific">Clostridium simiarum</name>
    <dbReference type="NCBI Taxonomy" id="2841506"/>
    <lineage>
        <taxon>Bacteria</taxon>
        <taxon>Bacillati</taxon>
        <taxon>Bacillota</taxon>
        <taxon>Clostridia</taxon>
        <taxon>Eubacteriales</taxon>
        <taxon>Clostridiaceae</taxon>
        <taxon>Clostridium</taxon>
    </lineage>
</organism>
<dbReference type="NCBIfam" id="TIGR00694">
    <property type="entry name" value="thiM"/>
    <property type="match status" value="1"/>
</dbReference>
<keyword evidence="4" id="KW-0479">Metal-binding</keyword>
<dbReference type="CDD" id="cd01170">
    <property type="entry name" value="THZ_kinase"/>
    <property type="match status" value="1"/>
</dbReference>
<keyword evidence="4" id="KW-0547">Nucleotide-binding</keyword>
<evidence type="ECO:0000256" key="4">
    <source>
        <dbReference type="HAMAP-Rule" id="MF_00228"/>
    </source>
</evidence>
<feature type="binding site" evidence="4">
    <location>
        <position position="46"/>
    </location>
    <ligand>
        <name>substrate</name>
    </ligand>
</feature>
<keyword evidence="4" id="KW-0784">Thiamine biosynthesis</keyword>
<accession>A0ABS6EZN4</accession>
<dbReference type="Pfam" id="PF02110">
    <property type="entry name" value="HK"/>
    <property type="match status" value="1"/>
</dbReference>
<comment type="cofactor">
    <cofactor evidence="1 4">
        <name>Mg(2+)</name>
        <dbReference type="ChEBI" id="CHEBI:18420"/>
    </cofactor>
</comment>
<gene>
    <name evidence="4 5" type="primary">thiM</name>
    <name evidence="5" type="ORF">KQI89_06655</name>
</gene>
<evidence type="ECO:0000256" key="1">
    <source>
        <dbReference type="ARBA" id="ARBA00001946"/>
    </source>
</evidence>
<dbReference type="InterPro" id="IPR000417">
    <property type="entry name" value="Hyethyz_kinase"/>
</dbReference>
<keyword evidence="6" id="KW-1185">Reference proteome</keyword>
<name>A0ABS6EZN4_9CLOT</name>
<evidence type="ECO:0000313" key="5">
    <source>
        <dbReference type="EMBL" id="MBU5591438.1"/>
    </source>
</evidence>
<evidence type="ECO:0000313" key="6">
    <source>
        <dbReference type="Proteomes" id="UP000736583"/>
    </source>
</evidence>
<keyword evidence="4" id="KW-0460">Magnesium</keyword>
<comment type="pathway">
    <text evidence="4">Cofactor biosynthesis; thiamine diphosphate biosynthesis; 4-methyl-5-(2-phosphoethyl)-thiazole from 5-(2-hydroxyethyl)-4-methylthiazole: step 1/1.</text>
</comment>
<feature type="binding site" evidence="4">
    <location>
        <position position="201"/>
    </location>
    <ligand>
        <name>substrate</name>
    </ligand>
</feature>
<dbReference type="NCBIfam" id="NF006830">
    <property type="entry name" value="PRK09355.1"/>
    <property type="match status" value="1"/>
</dbReference>
<keyword evidence="4" id="KW-0067">ATP-binding</keyword>
<comment type="catalytic activity">
    <reaction evidence="4">
        <text>5-(2-hydroxyethyl)-4-methylthiazole + ATP = 4-methyl-5-(2-phosphooxyethyl)-thiazole + ADP + H(+)</text>
        <dbReference type="Rhea" id="RHEA:24212"/>
        <dbReference type="ChEBI" id="CHEBI:15378"/>
        <dbReference type="ChEBI" id="CHEBI:17957"/>
        <dbReference type="ChEBI" id="CHEBI:30616"/>
        <dbReference type="ChEBI" id="CHEBI:58296"/>
        <dbReference type="ChEBI" id="CHEBI:456216"/>
        <dbReference type="EC" id="2.7.1.50"/>
    </reaction>
</comment>
<dbReference type="HAMAP" id="MF_00228">
    <property type="entry name" value="Thz_kinase"/>
    <property type="match status" value="1"/>
</dbReference>
<dbReference type="RefSeq" id="WP_216456411.1">
    <property type="nucleotide sequence ID" value="NZ_JAHLQL010000001.1"/>
</dbReference>
<feature type="binding site" evidence="4">
    <location>
        <position position="174"/>
    </location>
    <ligand>
        <name>ATP</name>
        <dbReference type="ChEBI" id="CHEBI:30616"/>
    </ligand>
</feature>
<keyword evidence="3 4" id="KW-0418">Kinase</keyword>
<proteinExistence type="inferred from homology"/>
<keyword evidence="2 4" id="KW-0808">Transferase</keyword>
<protein>
    <recommendedName>
        <fullName evidence="4">Hydroxyethylthiazole kinase</fullName>
        <ecNumber evidence="4">2.7.1.50</ecNumber>
    </recommendedName>
    <alternativeName>
        <fullName evidence="4">4-methyl-5-beta-hydroxyethylthiazole kinase</fullName>
        <shortName evidence="4">TH kinase</shortName>
        <shortName evidence="4">Thz kinase</shortName>
    </alternativeName>
</protein>
<dbReference type="PIRSF" id="PIRSF000513">
    <property type="entry name" value="Thz_kinase"/>
    <property type="match status" value="1"/>
</dbReference>
<sequence length="279" mass="30321">MEICKEFGEQIQNIKDRKPLVHHITNYVTVNDCANITLAIGASPVMADSVHEVEEMVSIASSLVLNIGTINEEKLISMIKAGKKARELNIPVVLDPVGVGATAYRKEAVDRIIKNVHLDIIRGNFSEIKTIFGLQGQGKGVDSEEIHSEKEYMEEAIYVAKELSKKLDSAIALSGAIDIIAEGDKVAKVFNGHEIMTKVTGTGCMSASLIGSFLGAKVEAFKSAIFGTASMGISGEMAYEALKQKENQGIGTYRVNIIDSIYNLNYENICKRAHIEVEG</sequence>
<comment type="caution">
    <text evidence="5">The sequence shown here is derived from an EMBL/GenBank/DDBJ whole genome shotgun (WGS) entry which is preliminary data.</text>
</comment>
<feature type="binding site" evidence="4">
    <location>
        <position position="122"/>
    </location>
    <ligand>
        <name>ATP</name>
        <dbReference type="ChEBI" id="CHEBI:30616"/>
    </ligand>
</feature>
<evidence type="ECO:0000256" key="2">
    <source>
        <dbReference type="ARBA" id="ARBA00022679"/>
    </source>
</evidence>
<evidence type="ECO:0000256" key="3">
    <source>
        <dbReference type="ARBA" id="ARBA00022777"/>
    </source>
</evidence>
<dbReference type="EMBL" id="JAHLQL010000001">
    <property type="protein sequence ID" value="MBU5591438.1"/>
    <property type="molecule type" value="Genomic_DNA"/>
</dbReference>
<reference evidence="5 6" key="1">
    <citation type="submission" date="2021-06" db="EMBL/GenBank/DDBJ databases">
        <authorList>
            <person name="Sun Q."/>
            <person name="Li D."/>
        </authorList>
    </citation>
    <scope>NUCLEOTIDE SEQUENCE [LARGE SCALE GENOMIC DNA]</scope>
    <source>
        <strain evidence="5 6">MSJ-4</strain>
    </source>
</reference>
<dbReference type="GO" id="GO:0004417">
    <property type="term" value="F:hydroxyethylthiazole kinase activity"/>
    <property type="evidence" value="ECO:0007669"/>
    <property type="project" value="UniProtKB-EC"/>
</dbReference>